<dbReference type="AlphaFoldDB" id="A0A8D8QLX7"/>
<reference evidence="3" key="1">
    <citation type="submission" date="2021-05" db="EMBL/GenBank/DDBJ databases">
        <authorList>
            <person name="Alioto T."/>
            <person name="Alioto T."/>
            <person name="Gomez Garrido J."/>
        </authorList>
    </citation>
    <scope>NUCLEOTIDE SEQUENCE</scope>
</reference>
<proteinExistence type="predicted"/>
<accession>A0A8D8QLX7</accession>
<dbReference type="EMBL" id="HBUF01083737">
    <property type="protein sequence ID" value="CAG6633764.1"/>
    <property type="molecule type" value="Transcribed_RNA"/>
</dbReference>
<feature type="compositionally biased region" description="Basic and acidic residues" evidence="2">
    <location>
        <begin position="39"/>
        <end position="55"/>
    </location>
</feature>
<sequence>MEVKQEFNIIEDSATTTPDIDGTTPEPDVELEQTTEQQSKGEGKDTEKVTKTHEDSEQDEKQDEEYDFTDSDEDEFIKLIIMDDTELEKDQTEHQTTRIGDSVDADIYQQLKDELDFDLNDIDQDYNMDNVDNIGIVLDKLDAENMNVLLQKENVKDKLEQYRKIKETTEEQFELKTELLKTTVAELEEQVNQMRDEIELIRNDIKMNYEAYMNETCSNKTNMVLEVLIADLYQRCVSKHLHTYTTLELLTQFQDRVQFLLASINILPKPIVDAAKAFVTRNITETNKSAAHAQRKLNELDNYVHHLERSLAPPYKKVGKPLLRRSQPPTTPPPKLKQIQTLTQDDLDYLTLFTDFDPRTDNAEEVAKKYLSQRKI</sequence>
<evidence type="ECO:0000256" key="2">
    <source>
        <dbReference type="SAM" id="MobiDB-lite"/>
    </source>
</evidence>
<keyword evidence="1" id="KW-0175">Coiled coil</keyword>
<feature type="compositionally biased region" description="Acidic residues" evidence="2">
    <location>
        <begin position="56"/>
        <end position="73"/>
    </location>
</feature>
<evidence type="ECO:0000313" key="3">
    <source>
        <dbReference type="EMBL" id="CAG6633764.1"/>
    </source>
</evidence>
<feature type="coiled-coil region" evidence="1">
    <location>
        <begin position="138"/>
        <end position="204"/>
    </location>
</feature>
<evidence type="ECO:0000256" key="1">
    <source>
        <dbReference type="SAM" id="Coils"/>
    </source>
</evidence>
<name>A0A8D8QLX7_9HEMI</name>
<feature type="region of interest" description="Disordered" evidence="2">
    <location>
        <begin position="1"/>
        <end position="73"/>
    </location>
</feature>
<protein>
    <submittedName>
        <fullName evidence="3">Uncharacterized protein</fullName>
    </submittedName>
</protein>
<organism evidence="3">
    <name type="scientific">Cacopsylla melanoneura</name>
    <dbReference type="NCBI Taxonomy" id="428564"/>
    <lineage>
        <taxon>Eukaryota</taxon>
        <taxon>Metazoa</taxon>
        <taxon>Ecdysozoa</taxon>
        <taxon>Arthropoda</taxon>
        <taxon>Hexapoda</taxon>
        <taxon>Insecta</taxon>
        <taxon>Pterygota</taxon>
        <taxon>Neoptera</taxon>
        <taxon>Paraneoptera</taxon>
        <taxon>Hemiptera</taxon>
        <taxon>Sternorrhyncha</taxon>
        <taxon>Psylloidea</taxon>
        <taxon>Psyllidae</taxon>
        <taxon>Psyllinae</taxon>
        <taxon>Cacopsylla</taxon>
    </lineage>
</organism>